<sequence length="119" mass="13274">MMLPITSQLYQVHQIAAGEHDVLAFGLVTRVSDSAIRTETTDPLSLFNLIWCQSITLPFLPLLAHPSGSWVSGGPASLFSEEFSSLAFILVGCQRFPLNRSFHPEFQLNNSFVLPWRLV</sequence>
<organism evidence="1 2">
    <name type="scientific">Aspergillus luchuensis (strain CBS 106.47)</name>
    <dbReference type="NCBI Taxonomy" id="1137211"/>
    <lineage>
        <taxon>Eukaryota</taxon>
        <taxon>Fungi</taxon>
        <taxon>Dikarya</taxon>
        <taxon>Ascomycota</taxon>
        <taxon>Pezizomycotina</taxon>
        <taxon>Eurotiomycetes</taxon>
        <taxon>Eurotiomycetidae</taxon>
        <taxon>Eurotiales</taxon>
        <taxon>Aspergillaceae</taxon>
        <taxon>Aspergillus</taxon>
        <taxon>Aspergillus subgen. Circumdati</taxon>
    </lineage>
</organism>
<name>A0A1M3TSV8_ASPLC</name>
<evidence type="ECO:0000313" key="2">
    <source>
        <dbReference type="Proteomes" id="UP000184063"/>
    </source>
</evidence>
<dbReference type="Proteomes" id="UP000184063">
    <property type="component" value="Unassembled WGS sequence"/>
</dbReference>
<protein>
    <submittedName>
        <fullName evidence="1">Uncharacterized protein</fullName>
    </submittedName>
</protein>
<reference evidence="2" key="1">
    <citation type="journal article" date="2017" name="Genome Biol.">
        <title>Comparative genomics reveals high biological diversity and specific adaptations in the industrially and medically important fungal genus Aspergillus.</title>
        <authorList>
            <person name="de Vries R.P."/>
            <person name="Riley R."/>
            <person name="Wiebenga A."/>
            <person name="Aguilar-Osorio G."/>
            <person name="Amillis S."/>
            <person name="Uchima C.A."/>
            <person name="Anderluh G."/>
            <person name="Asadollahi M."/>
            <person name="Askin M."/>
            <person name="Barry K."/>
            <person name="Battaglia E."/>
            <person name="Bayram O."/>
            <person name="Benocci T."/>
            <person name="Braus-Stromeyer S.A."/>
            <person name="Caldana C."/>
            <person name="Canovas D."/>
            <person name="Cerqueira G.C."/>
            <person name="Chen F."/>
            <person name="Chen W."/>
            <person name="Choi C."/>
            <person name="Clum A."/>
            <person name="Dos Santos R.A."/>
            <person name="Damasio A.R."/>
            <person name="Diallinas G."/>
            <person name="Emri T."/>
            <person name="Fekete E."/>
            <person name="Flipphi M."/>
            <person name="Freyberg S."/>
            <person name="Gallo A."/>
            <person name="Gournas C."/>
            <person name="Habgood R."/>
            <person name="Hainaut M."/>
            <person name="Harispe M.L."/>
            <person name="Henrissat B."/>
            <person name="Hilden K.S."/>
            <person name="Hope R."/>
            <person name="Hossain A."/>
            <person name="Karabika E."/>
            <person name="Karaffa L."/>
            <person name="Karanyi Z."/>
            <person name="Krasevec N."/>
            <person name="Kuo A."/>
            <person name="Kusch H."/>
            <person name="LaButti K."/>
            <person name="Lagendijk E.L."/>
            <person name="Lapidus A."/>
            <person name="Levasseur A."/>
            <person name="Lindquist E."/>
            <person name="Lipzen A."/>
            <person name="Logrieco A.F."/>
            <person name="MacCabe A."/>
            <person name="Maekelae M.R."/>
            <person name="Malavazi I."/>
            <person name="Melin P."/>
            <person name="Meyer V."/>
            <person name="Mielnichuk N."/>
            <person name="Miskei M."/>
            <person name="Molnar A.P."/>
            <person name="Mule G."/>
            <person name="Ngan C.Y."/>
            <person name="Orejas M."/>
            <person name="Orosz E."/>
            <person name="Ouedraogo J.P."/>
            <person name="Overkamp K.M."/>
            <person name="Park H.-S."/>
            <person name="Perrone G."/>
            <person name="Piumi F."/>
            <person name="Punt P.J."/>
            <person name="Ram A.F."/>
            <person name="Ramon A."/>
            <person name="Rauscher S."/>
            <person name="Record E."/>
            <person name="Riano-Pachon D.M."/>
            <person name="Robert V."/>
            <person name="Roehrig J."/>
            <person name="Ruller R."/>
            <person name="Salamov A."/>
            <person name="Salih N.S."/>
            <person name="Samson R.A."/>
            <person name="Sandor E."/>
            <person name="Sanguinetti M."/>
            <person name="Schuetze T."/>
            <person name="Sepcic K."/>
            <person name="Shelest E."/>
            <person name="Sherlock G."/>
            <person name="Sophianopoulou V."/>
            <person name="Squina F.M."/>
            <person name="Sun H."/>
            <person name="Susca A."/>
            <person name="Todd R.B."/>
            <person name="Tsang A."/>
            <person name="Unkles S.E."/>
            <person name="van de Wiele N."/>
            <person name="van Rossen-Uffink D."/>
            <person name="Oliveira J.V."/>
            <person name="Vesth T.C."/>
            <person name="Visser J."/>
            <person name="Yu J.-H."/>
            <person name="Zhou M."/>
            <person name="Andersen M.R."/>
            <person name="Archer D.B."/>
            <person name="Baker S.E."/>
            <person name="Benoit I."/>
            <person name="Brakhage A.A."/>
            <person name="Braus G.H."/>
            <person name="Fischer R."/>
            <person name="Frisvad J.C."/>
            <person name="Goldman G.H."/>
            <person name="Houbraken J."/>
            <person name="Oakley B."/>
            <person name="Pocsi I."/>
            <person name="Scazzocchio C."/>
            <person name="Seiboth B."/>
            <person name="vanKuyk P.A."/>
            <person name="Wortman J."/>
            <person name="Dyer P.S."/>
            <person name="Grigoriev I.V."/>
        </authorList>
    </citation>
    <scope>NUCLEOTIDE SEQUENCE [LARGE SCALE GENOMIC DNA]</scope>
    <source>
        <strain evidence="2">CBS 106.47</strain>
    </source>
</reference>
<accession>A0A1M3TSV8</accession>
<evidence type="ECO:0000313" key="1">
    <source>
        <dbReference type="EMBL" id="OJZ89786.1"/>
    </source>
</evidence>
<dbReference type="VEuPathDB" id="FungiDB:ASPFODRAFT_58453"/>
<gene>
    <name evidence="1" type="ORF">ASPFODRAFT_58453</name>
</gene>
<proteinExistence type="predicted"/>
<dbReference type="AlphaFoldDB" id="A0A1M3TSV8"/>
<dbReference type="EMBL" id="KV878238">
    <property type="protein sequence ID" value="OJZ89786.1"/>
    <property type="molecule type" value="Genomic_DNA"/>
</dbReference>